<dbReference type="Proteomes" id="UP000010478">
    <property type="component" value="Chromosome"/>
</dbReference>
<evidence type="ECO:0000256" key="2">
    <source>
        <dbReference type="ARBA" id="ARBA00021572"/>
    </source>
</evidence>
<dbReference type="RefSeq" id="WP_015176036.1">
    <property type="nucleotide sequence ID" value="NC_019729.1"/>
</dbReference>
<protein>
    <recommendedName>
        <fullName evidence="2">Bleomycin resistance protein</fullName>
    </recommendedName>
</protein>
<dbReference type="EMBL" id="CP003614">
    <property type="protein sequence ID" value="AFZ06736.1"/>
    <property type="molecule type" value="Genomic_DNA"/>
</dbReference>
<accession>K9VFL0</accession>
<dbReference type="eggNOG" id="COG0346">
    <property type="taxonomic scope" value="Bacteria"/>
</dbReference>
<keyword evidence="5" id="KW-0223">Dioxygenase</keyword>
<dbReference type="Gene3D" id="3.10.180.10">
    <property type="entry name" value="2,3-Dihydroxybiphenyl 1,2-Dioxygenase, domain 1"/>
    <property type="match status" value="1"/>
</dbReference>
<keyword evidence="5" id="KW-0560">Oxidoreductase</keyword>
<name>K9VFL0_9CYAN</name>
<dbReference type="InterPro" id="IPR000335">
    <property type="entry name" value="Bleomycin-R"/>
</dbReference>
<evidence type="ECO:0000259" key="4">
    <source>
        <dbReference type="PROSITE" id="PS51819"/>
    </source>
</evidence>
<dbReference type="PRINTS" id="PR00311">
    <property type="entry name" value="BLEOMYCINRST"/>
</dbReference>
<evidence type="ECO:0000313" key="6">
    <source>
        <dbReference type="Proteomes" id="UP000010478"/>
    </source>
</evidence>
<dbReference type="GO" id="GO:0051213">
    <property type="term" value="F:dioxygenase activity"/>
    <property type="evidence" value="ECO:0007669"/>
    <property type="project" value="UniProtKB-KW"/>
</dbReference>
<keyword evidence="6" id="KW-1185">Reference proteome</keyword>
<gene>
    <name evidence="5" type="ORF">Osc7112_2280</name>
</gene>
<dbReference type="GO" id="GO:0046677">
    <property type="term" value="P:response to antibiotic"/>
    <property type="evidence" value="ECO:0007669"/>
    <property type="project" value="UniProtKB-KW"/>
</dbReference>
<dbReference type="InterPro" id="IPR037523">
    <property type="entry name" value="VOC_core"/>
</dbReference>
<dbReference type="KEGG" id="oni:Osc7112_2280"/>
<keyword evidence="3" id="KW-0046">Antibiotic resistance</keyword>
<comment type="similarity">
    <text evidence="1">Belongs to the bleomycin resistance protein family.</text>
</comment>
<evidence type="ECO:0000313" key="5">
    <source>
        <dbReference type="EMBL" id="AFZ06736.1"/>
    </source>
</evidence>
<dbReference type="PROSITE" id="PS51819">
    <property type="entry name" value="VOC"/>
    <property type="match status" value="1"/>
</dbReference>
<proteinExistence type="inferred from homology"/>
<evidence type="ECO:0000256" key="3">
    <source>
        <dbReference type="ARBA" id="ARBA00023251"/>
    </source>
</evidence>
<dbReference type="InterPro" id="IPR029068">
    <property type="entry name" value="Glyas_Bleomycin-R_OHBP_Dase"/>
</dbReference>
<organism evidence="5 6">
    <name type="scientific">Phormidium nigroviride PCC 7112</name>
    <dbReference type="NCBI Taxonomy" id="179408"/>
    <lineage>
        <taxon>Bacteria</taxon>
        <taxon>Bacillati</taxon>
        <taxon>Cyanobacteriota</taxon>
        <taxon>Cyanophyceae</taxon>
        <taxon>Oscillatoriophycideae</taxon>
        <taxon>Oscillatoriales</taxon>
        <taxon>Oscillatoriaceae</taxon>
        <taxon>Phormidium</taxon>
    </lineage>
</organism>
<feature type="domain" description="VOC" evidence="4">
    <location>
        <begin position="6"/>
        <end position="118"/>
    </location>
</feature>
<dbReference type="SUPFAM" id="SSF54593">
    <property type="entry name" value="Glyoxalase/Bleomycin resistance protein/Dihydroxybiphenyl dioxygenase"/>
    <property type="match status" value="1"/>
</dbReference>
<reference evidence="5 6" key="1">
    <citation type="submission" date="2012-05" db="EMBL/GenBank/DDBJ databases">
        <title>Finished chromosome of genome of Oscillatoria sp. PCC 7112.</title>
        <authorList>
            <consortium name="US DOE Joint Genome Institute"/>
            <person name="Gugger M."/>
            <person name="Coursin T."/>
            <person name="Rippka R."/>
            <person name="Tandeau De Marsac N."/>
            <person name="Huntemann M."/>
            <person name="Wei C.-L."/>
            <person name="Han J."/>
            <person name="Detter J.C."/>
            <person name="Han C."/>
            <person name="Tapia R."/>
            <person name="Davenport K."/>
            <person name="Daligault H."/>
            <person name="Erkkila T."/>
            <person name="Gu W."/>
            <person name="Munk A.C.C."/>
            <person name="Teshima H."/>
            <person name="Xu Y."/>
            <person name="Chain P."/>
            <person name="Chen A."/>
            <person name="Krypides N."/>
            <person name="Mavromatis K."/>
            <person name="Markowitz V."/>
            <person name="Szeto E."/>
            <person name="Ivanova N."/>
            <person name="Mikhailova N."/>
            <person name="Ovchinnikova G."/>
            <person name="Pagani I."/>
            <person name="Pati A."/>
            <person name="Goodwin L."/>
            <person name="Peters L."/>
            <person name="Pitluck S."/>
            <person name="Woyke T."/>
            <person name="Kerfeld C."/>
        </authorList>
    </citation>
    <scope>NUCLEOTIDE SEQUENCE [LARGE SCALE GENOMIC DNA]</scope>
    <source>
        <strain evidence="5 6">PCC 7112</strain>
    </source>
</reference>
<sequence>MPNTIEFCHAIPVMPALDLSKAIAFYEQQLGFIKKFVYDDYVGISRGSVEVHLWLCNDPQIPENTSCRINVKNIEELYEEYWRANVIHPNGKLVVKPWGLKEFVILDLNRNAIHFAETVL</sequence>
<dbReference type="AlphaFoldDB" id="K9VFL0"/>
<dbReference type="HOGENOM" id="CLU_046006_15_4_3"/>
<evidence type="ECO:0000256" key="1">
    <source>
        <dbReference type="ARBA" id="ARBA00011051"/>
    </source>
</evidence>